<dbReference type="CDD" id="cd14748">
    <property type="entry name" value="PBP2_UgpB"/>
    <property type="match status" value="1"/>
</dbReference>
<evidence type="ECO:0000256" key="2">
    <source>
        <dbReference type="ARBA" id="ARBA00022448"/>
    </source>
</evidence>
<sequence length="432" mass="47741">MFFLSLFAILTTVFMTACGGNENEGNNTGESEQEIPGDVDVEAAEIVLDFWNGFTGPDGQEIAKIIADFNELNEGEIAIRTQTMPWDNFYDQYRTVVVNGEAPDVAIMALDRIAGFAQHDLLTPLDDLAKDIGLVEEDFIPEVWKAGEFEGSRYGIPLDIHPLTLFYNVDLLEEAGYTEPPKDYDELLEMSLAVQENTDAWGIAMPVFWPSNMIFHTSLYSHGGTSVSEEDGITPLFNSPEGVEALQKMVDLVYTHEVSPSDVQADGEVTLFRQGNSAFHLNGIWMIAGFEEQEGLNFATAPVPAFGDEQVVWAGSHNFVIPTQQDEDPERLEASMKFIQYVTENSIQWVSAGQVPATYSVLESDEFKELEHQYNASQQTFAFPPTSPFFGDAWGPTGPAVDEAMLGQLTPEEALERAEKEGEANAREASGQ</sequence>
<dbReference type="GO" id="GO:0055052">
    <property type="term" value="C:ATP-binding cassette (ABC) transporter complex, substrate-binding subunit-containing"/>
    <property type="evidence" value="ECO:0007669"/>
    <property type="project" value="TreeGrafter"/>
</dbReference>
<dbReference type="STRING" id="519424.AZF04_11005"/>
<evidence type="ECO:0000313" key="6">
    <source>
        <dbReference type="Proteomes" id="UP000075806"/>
    </source>
</evidence>
<dbReference type="AlphaFoldDB" id="A0A162D1T8"/>
<evidence type="ECO:0000256" key="3">
    <source>
        <dbReference type="ARBA" id="ARBA00022729"/>
    </source>
</evidence>
<accession>A0A162D1T8</accession>
<keyword evidence="2" id="KW-0813">Transport</keyword>
<dbReference type="GO" id="GO:0015768">
    <property type="term" value="P:maltose transport"/>
    <property type="evidence" value="ECO:0007669"/>
    <property type="project" value="TreeGrafter"/>
</dbReference>
<dbReference type="GO" id="GO:1901982">
    <property type="term" value="F:maltose binding"/>
    <property type="evidence" value="ECO:0007669"/>
    <property type="project" value="TreeGrafter"/>
</dbReference>
<comment type="caution">
    <text evidence="5">The sequence shown here is derived from an EMBL/GenBank/DDBJ whole genome shotgun (WGS) entry which is preliminary data.</text>
</comment>
<evidence type="ECO:0000313" key="5">
    <source>
        <dbReference type="EMBL" id="KYG27756.1"/>
    </source>
</evidence>
<protein>
    <submittedName>
        <fullName evidence="5">ABC transporter substrate-binding protein</fullName>
    </submittedName>
</protein>
<reference evidence="5" key="1">
    <citation type="submission" date="2016-02" db="EMBL/GenBank/DDBJ databases">
        <title>Genome sequence of Bacillus trypoxylicola KCTC 13244(T).</title>
        <authorList>
            <person name="Jeong H."/>
            <person name="Park S.-H."/>
            <person name="Choi S.-K."/>
        </authorList>
    </citation>
    <scope>NUCLEOTIDE SEQUENCE [LARGE SCALE GENOMIC DNA]</scope>
    <source>
        <strain evidence="5">KCTC 13244</strain>
    </source>
</reference>
<dbReference type="Proteomes" id="UP000075806">
    <property type="component" value="Unassembled WGS sequence"/>
</dbReference>
<dbReference type="Gene3D" id="3.40.190.10">
    <property type="entry name" value="Periplasmic binding protein-like II"/>
    <property type="match status" value="1"/>
</dbReference>
<keyword evidence="6" id="KW-1185">Reference proteome</keyword>
<feature type="chain" id="PRO_5007832980" evidence="4">
    <location>
        <begin position="20"/>
        <end position="432"/>
    </location>
</feature>
<dbReference type="InterPro" id="IPR006059">
    <property type="entry name" value="SBP"/>
</dbReference>
<dbReference type="PANTHER" id="PTHR30061:SF50">
    <property type="entry name" value="MALTOSE_MALTODEXTRIN-BINDING PERIPLASMIC PROTEIN"/>
    <property type="match status" value="1"/>
</dbReference>
<gene>
    <name evidence="5" type="ORF">AZF04_11005</name>
</gene>
<dbReference type="SUPFAM" id="SSF53850">
    <property type="entry name" value="Periplasmic binding protein-like II"/>
    <property type="match status" value="1"/>
</dbReference>
<comment type="similarity">
    <text evidence="1">Belongs to the bacterial solute-binding protein 1 family.</text>
</comment>
<evidence type="ECO:0000256" key="4">
    <source>
        <dbReference type="SAM" id="SignalP"/>
    </source>
</evidence>
<dbReference type="GO" id="GO:0042956">
    <property type="term" value="P:maltodextrin transmembrane transport"/>
    <property type="evidence" value="ECO:0007669"/>
    <property type="project" value="TreeGrafter"/>
</dbReference>
<dbReference type="Pfam" id="PF13416">
    <property type="entry name" value="SBP_bac_8"/>
    <property type="match status" value="1"/>
</dbReference>
<name>A0A162D1T8_9BACI</name>
<organism evidence="5 6">
    <name type="scientific">Alkalihalobacillus trypoxylicola</name>
    <dbReference type="NCBI Taxonomy" id="519424"/>
    <lineage>
        <taxon>Bacteria</taxon>
        <taxon>Bacillati</taxon>
        <taxon>Bacillota</taxon>
        <taxon>Bacilli</taxon>
        <taxon>Bacillales</taxon>
        <taxon>Bacillaceae</taxon>
        <taxon>Alkalihalobacillus</taxon>
    </lineage>
</organism>
<dbReference type="EMBL" id="LTAO01000036">
    <property type="protein sequence ID" value="KYG27756.1"/>
    <property type="molecule type" value="Genomic_DNA"/>
</dbReference>
<keyword evidence="3 4" id="KW-0732">Signal</keyword>
<proteinExistence type="inferred from homology"/>
<feature type="signal peptide" evidence="4">
    <location>
        <begin position="1"/>
        <end position="19"/>
    </location>
</feature>
<evidence type="ECO:0000256" key="1">
    <source>
        <dbReference type="ARBA" id="ARBA00008520"/>
    </source>
</evidence>
<dbReference type="PANTHER" id="PTHR30061">
    <property type="entry name" value="MALTOSE-BINDING PERIPLASMIC PROTEIN"/>
    <property type="match status" value="1"/>
</dbReference>